<keyword evidence="7" id="KW-0732">Signal</keyword>
<dbReference type="InterPro" id="IPR001915">
    <property type="entry name" value="Peptidase_M48"/>
</dbReference>
<dbReference type="CDD" id="cd07331">
    <property type="entry name" value="M48C_Oma1_like"/>
    <property type="match status" value="1"/>
</dbReference>
<evidence type="ECO:0000313" key="10">
    <source>
        <dbReference type="Proteomes" id="UP000634206"/>
    </source>
</evidence>
<dbReference type="PANTHER" id="PTHR22726:SF1">
    <property type="entry name" value="METALLOENDOPEPTIDASE OMA1, MITOCHONDRIAL"/>
    <property type="match status" value="1"/>
</dbReference>
<dbReference type="PROSITE" id="PS51257">
    <property type="entry name" value="PROKAR_LIPOPROTEIN"/>
    <property type="match status" value="1"/>
</dbReference>
<sequence length="268" mass="29745">MTRPLSILVALILACGLASCSFHSAIDAQGNVIMQPSSQLMRSHGVKAFEKIKAEKQVSHDPKFTEPVQRVAERLKKVIDMPDADWEFVVFKDRSANAFALPGGKVGINTGLFKVVDSDELLAAVLGHEISHATAGHAQKRMTHAIVAIIAGAIIYQAMDHNEIDHAGEATAAYALALYLLDALPLSRRQEYESDRIGAIYMAKAGYDPRAAVKLWRKLDEYHRLQGEPRPEFLRTHPHDAARINALEAFIPTAMQYYRKHPKTGSRR</sequence>
<evidence type="ECO:0000256" key="2">
    <source>
        <dbReference type="ARBA" id="ARBA00022723"/>
    </source>
</evidence>
<evidence type="ECO:0000256" key="1">
    <source>
        <dbReference type="ARBA" id="ARBA00022670"/>
    </source>
</evidence>
<keyword evidence="10" id="KW-1185">Reference proteome</keyword>
<evidence type="ECO:0000256" key="5">
    <source>
        <dbReference type="ARBA" id="ARBA00023049"/>
    </source>
</evidence>
<evidence type="ECO:0000256" key="4">
    <source>
        <dbReference type="ARBA" id="ARBA00022833"/>
    </source>
</evidence>
<dbReference type="EMBL" id="JAENIG010000001">
    <property type="protein sequence ID" value="MBK1853584.1"/>
    <property type="molecule type" value="Genomic_DNA"/>
</dbReference>
<dbReference type="RefSeq" id="WP_309488180.1">
    <property type="nucleotide sequence ID" value="NZ_JAENIG010000001.1"/>
</dbReference>
<organism evidence="9 10">
    <name type="scientific">Oceaniferula flava</name>
    <dbReference type="NCBI Taxonomy" id="2800421"/>
    <lineage>
        <taxon>Bacteria</taxon>
        <taxon>Pseudomonadati</taxon>
        <taxon>Verrucomicrobiota</taxon>
        <taxon>Verrucomicrobiia</taxon>
        <taxon>Verrucomicrobiales</taxon>
        <taxon>Verrucomicrobiaceae</taxon>
        <taxon>Oceaniferula</taxon>
    </lineage>
</organism>
<feature type="chain" id="PRO_5042047522" evidence="7">
    <location>
        <begin position="26"/>
        <end position="268"/>
    </location>
</feature>
<name>A0AAE2SB02_9BACT</name>
<dbReference type="Gene3D" id="3.30.2010.10">
    <property type="entry name" value="Metalloproteases ('zincins'), catalytic domain"/>
    <property type="match status" value="1"/>
</dbReference>
<dbReference type="Pfam" id="PF01435">
    <property type="entry name" value="Peptidase_M48"/>
    <property type="match status" value="1"/>
</dbReference>
<keyword evidence="2" id="KW-0479">Metal-binding</keyword>
<dbReference type="AlphaFoldDB" id="A0AAE2SB02"/>
<evidence type="ECO:0000313" key="9">
    <source>
        <dbReference type="EMBL" id="MBK1853584.1"/>
    </source>
</evidence>
<proteinExistence type="inferred from homology"/>
<dbReference type="GO" id="GO:0004222">
    <property type="term" value="F:metalloendopeptidase activity"/>
    <property type="evidence" value="ECO:0007669"/>
    <property type="project" value="InterPro"/>
</dbReference>
<dbReference type="GO" id="GO:0051603">
    <property type="term" value="P:proteolysis involved in protein catabolic process"/>
    <property type="evidence" value="ECO:0007669"/>
    <property type="project" value="TreeGrafter"/>
</dbReference>
<feature type="domain" description="Peptidase M48" evidence="8">
    <location>
        <begin position="65"/>
        <end position="249"/>
    </location>
</feature>
<comment type="similarity">
    <text evidence="6">Belongs to the peptidase M48 family.</text>
</comment>
<dbReference type="InterPro" id="IPR051156">
    <property type="entry name" value="Mito/Outer_Membr_Metalloprot"/>
</dbReference>
<comment type="cofactor">
    <cofactor evidence="6">
        <name>Zn(2+)</name>
        <dbReference type="ChEBI" id="CHEBI:29105"/>
    </cofactor>
    <text evidence="6">Binds 1 zinc ion per subunit.</text>
</comment>
<feature type="signal peptide" evidence="7">
    <location>
        <begin position="1"/>
        <end position="25"/>
    </location>
</feature>
<dbReference type="PANTHER" id="PTHR22726">
    <property type="entry name" value="METALLOENDOPEPTIDASE OMA1"/>
    <property type="match status" value="1"/>
</dbReference>
<evidence type="ECO:0000256" key="6">
    <source>
        <dbReference type="RuleBase" id="RU003983"/>
    </source>
</evidence>
<keyword evidence="5 6" id="KW-0482">Metalloprotease</keyword>
<comment type="caution">
    <text evidence="9">The sequence shown here is derived from an EMBL/GenBank/DDBJ whole genome shotgun (WGS) entry which is preliminary data.</text>
</comment>
<keyword evidence="1 6" id="KW-0645">Protease</keyword>
<keyword evidence="3 6" id="KW-0378">Hydrolase</keyword>
<accession>A0AAE2SB02</accession>
<dbReference type="GO" id="GO:0016020">
    <property type="term" value="C:membrane"/>
    <property type="evidence" value="ECO:0007669"/>
    <property type="project" value="TreeGrafter"/>
</dbReference>
<gene>
    <name evidence="9" type="ORF">JIN83_01305</name>
</gene>
<protein>
    <submittedName>
        <fullName evidence="9">M48 family metallopeptidase</fullName>
    </submittedName>
</protein>
<evidence type="ECO:0000256" key="3">
    <source>
        <dbReference type="ARBA" id="ARBA00022801"/>
    </source>
</evidence>
<keyword evidence="4 6" id="KW-0862">Zinc</keyword>
<reference evidence="9" key="1">
    <citation type="submission" date="2021-01" db="EMBL/GenBank/DDBJ databases">
        <title>Modified the classification status of verrucomicrobia.</title>
        <authorList>
            <person name="Feng X."/>
        </authorList>
    </citation>
    <scope>NUCLEOTIDE SEQUENCE</scope>
    <source>
        <strain evidence="9">5K15</strain>
    </source>
</reference>
<dbReference type="Proteomes" id="UP000634206">
    <property type="component" value="Unassembled WGS sequence"/>
</dbReference>
<evidence type="ECO:0000256" key="7">
    <source>
        <dbReference type="SAM" id="SignalP"/>
    </source>
</evidence>
<dbReference type="GO" id="GO:0046872">
    <property type="term" value="F:metal ion binding"/>
    <property type="evidence" value="ECO:0007669"/>
    <property type="project" value="UniProtKB-KW"/>
</dbReference>
<evidence type="ECO:0000259" key="8">
    <source>
        <dbReference type="Pfam" id="PF01435"/>
    </source>
</evidence>